<dbReference type="Gene3D" id="1.10.260.40">
    <property type="entry name" value="lambda repressor-like DNA-binding domains"/>
    <property type="match status" value="1"/>
</dbReference>
<dbReference type="EMBL" id="VWXL01000021">
    <property type="protein sequence ID" value="MVB10218.1"/>
    <property type="molecule type" value="Genomic_DNA"/>
</dbReference>
<evidence type="ECO:0000256" key="1">
    <source>
        <dbReference type="ARBA" id="ARBA00023125"/>
    </source>
</evidence>
<dbReference type="SMART" id="SM00530">
    <property type="entry name" value="HTH_XRE"/>
    <property type="match status" value="1"/>
</dbReference>
<keyword evidence="4" id="KW-1185">Reference proteome</keyword>
<dbReference type="InterPro" id="IPR050807">
    <property type="entry name" value="TransReg_Diox_bact_type"/>
</dbReference>
<dbReference type="GO" id="GO:0003677">
    <property type="term" value="F:DNA binding"/>
    <property type="evidence" value="ECO:0007669"/>
    <property type="project" value="UniProtKB-KW"/>
</dbReference>
<keyword evidence="1" id="KW-0238">DNA-binding</keyword>
<dbReference type="PANTHER" id="PTHR46797">
    <property type="entry name" value="HTH-TYPE TRANSCRIPTIONAL REGULATOR"/>
    <property type="match status" value="1"/>
</dbReference>
<organism evidence="3 4">
    <name type="scientific">Caproicibacter fermentans</name>
    <dbReference type="NCBI Taxonomy" id="2576756"/>
    <lineage>
        <taxon>Bacteria</taxon>
        <taxon>Bacillati</taxon>
        <taxon>Bacillota</taxon>
        <taxon>Clostridia</taxon>
        <taxon>Eubacteriales</taxon>
        <taxon>Acutalibacteraceae</taxon>
        <taxon>Caproicibacter</taxon>
    </lineage>
</organism>
<accession>A0A6N8HX39</accession>
<comment type="caution">
    <text evidence="3">The sequence shown here is derived from an EMBL/GenBank/DDBJ whole genome shotgun (WGS) entry which is preliminary data.</text>
</comment>
<dbReference type="GO" id="GO:0003700">
    <property type="term" value="F:DNA-binding transcription factor activity"/>
    <property type="evidence" value="ECO:0007669"/>
    <property type="project" value="TreeGrafter"/>
</dbReference>
<dbReference type="GO" id="GO:0005829">
    <property type="term" value="C:cytosol"/>
    <property type="evidence" value="ECO:0007669"/>
    <property type="project" value="TreeGrafter"/>
</dbReference>
<evidence type="ECO:0000313" key="4">
    <source>
        <dbReference type="Proteomes" id="UP000469440"/>
    </source>
</evidence>
<reference evidence="3 4" key="1">
    <citation type="submission" date="2019-09" db="EMBL/GenBank/DDBJ databases">
        <title>Genome sequence of Clostridium sp. EA1.</title>
        <authorList>
            <person name="Poehlein A."/>
            <person name="Bengelsdorf F.R."/>
            <person name="Daniel R."/>
        </authorList>
    </citation>
    <scope>NUCLEOTIDE SEQUENCE [LARGE SCALE GENOMIC DNA]</scope>
    <source>
        <strain evidence="3 4">EA1</strain>
    </source>
</reference>
<dbReference type="PANTHER" id="PTHR46797:SF1">
    <property type="entry name" value="METHYLPHOSPHONATE SYNTHASE"/>
    <property type="match status" value="1"/>
</dbReference>
<dbReference type="CDD" id="cd00093">
    <property type="entry name" value="HTH_XRE"/>
    <property type="match status" value="1"/>
</dbReference>
<evidence type="ECO:0000259" key="2">
    <source>
        <dbReference type="PROSITE" id="PS50943"/>
    </source>
</evidence>
<protein>
    <submittedName>
        <fullName evidence="3">Helix-turn-helix domain protein</fullName>
    </submittedName>
</protein>
<proteinExistence type="predicted"/>
<dbReference type="InterPro" id="IPR010982">
    <property type="entry name" value="Lambda_DNA-bd_dom_sf"/>
</dbReference>
<dbReference type="Proteomes" id="UP000469440">
    <property type="component" value="Unassembled WGS sequence"/>
</dbReference>
<dbReference type="SUPFAM" id="SSF47413">
    <property type="entry name" value="lambda repressor-like DNA-binding domains"/>
    <property type="match status" value="1"/>
</dbReference>
<dbReference type="PROSITE" id="PS50943">
    <property type="entry name" value="HTH_CROC1"/>
    <property type="match status" value="1"/>
</dbReference>
<dbReference type="RefSeq" id="WP_330593854.1">
    <property type="nucleotide sequence ID" value="NZ_VWXL01000021.1"/>
</dbReference>
<dbReference type="InterPro" id="IPR001387">
    <property type="entry name" value="Cro/C1-type_HTH"/>
</dbReference>
<gene>
    <name evidence="3" type="ORF">CAFE_08960</name>
</gene>
<evidence type="ECO:0000313" key="3">
    <source>
        <dbReference type="EMBL" id="MVB10218.1"/>
    </source>
</evidence>
<dbReference type="AlphaFoldDB" id="A0A6N8HX39"/>
<feature type="domain" description="HTH cro/C1-type" evidence="2">
    <location>
        <begin position="12"/>
        <end position="66"/>
    </location>
</feature>
<sequence>MEELLNSFGQTIKDARIAAGMTQDALAEQAGVTPRYIMAIENENKHPRMPVLLKIIRTLKISADTIFYPEIQHTDREKEQLLHMIQLCGEKEIKIAAATVKALLDAR</sequence>
<dbReference type="Pfam" id="PF01381">
    <property type="entry name" value="HTH_3"/>
    <property type="match status" value="1"/>
</dbReference>
<name>A0A6N8HX39_9FIRM</name>